<name>A0A1Q5Q697_TALAT</name>
<dbReference type="STRING" id="1441469.A0A1Q5Q697"/>
<organism evidence="2 3">
    <name type="scientific">Talaromyces atroroseus</name>
    <dbReference type="NCBI Taxonomy" id="1441469"/>
    <lineage>
        <taxon>Eukaryota</taxon>
        <taxon>Fungi</taxon>
        <taxon>Dikarya</taxon>
        <taxon>Ascomycota</taxon>
        <taxon>Pezizomycotina</taxon>
        <taxon>Eurotiomycetes</taxon>
        <taxon>Eurotiomycetidae</taxon>
        <taxon>Eurotiales</taxon>
        <taxon>Trichocomaceae</taxon>
        <taxon>Talaromyces</taxon>
        <taxon>Talaromyces sect. Trachyspermi</taxon>
    </lineage>
</organism>
<sequence>MDQSPDYKELYQQSKKERARERAEAERERAEIETERDLLRNDSQPMTFIDFIENSQVYISELLQIGTNIVRSTGGSLTSPKGRLCPTYLRPWEGFHQRQTEIYETVFQLLESLPNPRLFSSRSAIRELGRRLCRRPYGNEEALRGYQHFGVEDLAREIIDVLRSCSEIFPLGEGIEFENHANVLNDDETNSAKDRGRKRSIPDQFCVFRKDEVRSLLFTIEYKDGRKLSDRYLRAGLRRMEFWKEVVQRVTIPLEDDKRLSYHAELLTGSGIVHAYDDMMNSGSAFGCLTTGSCQVFLHVPEDQPDTLEYYLAEPNRDVEAMREQGDDEWMYTPVTAVGRLLTLCLMSTQSPNRSQRWRSEVIPNLHKWEVDFEDILNQLSDDELHSSPLGSEYLPSSPLAPSNRKLRKRIGCRPEENQVSCPDDSDSEDSPQHHESTARKRALTFSSSPPQRQHRSGQKYKRTNQSTQESMDFCTQHCLLSLKNRGLLDENCPNVDRHRKACNKYHQICLSRFLYLLKQQLDNDLDHYCAPCGQSGTHAVPFKITLMPYGYTILGKGTTDSLWPAVRREEDIYQVLGSPTFSFYLGVAVSLIYSAATSNGGVSISEQKRRFDI</sequence>
<feature type="region of interest" description="Disordered" evidence="1">
    <location>
        <begin position="412"/>
        <end position="467"/>
    </location>
</feature>
<dbReference type="OrthoDB" id="2156052at2759"/>
<dbReference type="AlphaFoldDB" id="A0A1Q5Q697"/>
<dbReference type="EMBL" id="LFMY01000029">
    <property type="protein sequence ID" value="OKL55232.1"/>
    <property type="molecule type" value="Genomic_DNA"/>
</dbReference>
<comment type="caution">
    <text evidence="2">The sequence shown here is derived from an EMBL/GenBank/DDBJ whole genome shotgun (WGS) entry which is preliminary data.</text>
</comment>
<proteinExistence type="predicted"/>
<dbReference type="GeneID" id="31009259"/>
<evidence type="ECO:0000313" key="3">
    <source>
        <dbReference type="Proteomes" id="UP000214365"/>
    </source>
</evidence>
<feature type="compositionally biased region" description="Basic residues" evidence="1">
    <location>
        <begin position="453"/>
        <end position="463"/>
    </location>
</feature>
<dbReference type="RefSeq" id="XP_020115353.1">
    <property type="nucleotide sequence ID" value="XM_020265428.1"/>
</dbReference>
<evidence type="ECO:0000313" key="2">
    <source>
        <dbReference type="EMBL" id="OKL55232.1"/>
    </source>
</evidence>
<keyword evidence="3" id="KW-1185">Reference proteome</keyword>
<gene>
    <name evidence="2" type="ORF">UA08_09503</name>
</gene>
<reference evidence="2 3" key="1">
    <citation type="submission" date="2015-06" db="EMBL/GenBank/DDBJ databases">
        <title>Talaromyces atroroseus IBT 11181 draft genome.</title>
        <authorList>
            <person name="Rasmussen K.B."/>
            <person name="Rasmussen S."/>
            <person name="Petersen B."/>
            <person name="Sicheritz-Ponten T."/>
            <person name="Mortensen U.H."/>
            <person name="Thrane U."/>
        </authorList>
    </citation>
    <scope>NUCLEOTIDE SEQUENCE [LARGE SCALE GENOMIC DNA]</scope>
    <source>
        <strain evidence="2 3">IBT 11181</strain>
    </source>
</reference>
<protein>
    <submittedName>
        <fullName evidence="2">Uncharacterized protein</fullName>
    </submittedName>
</protein>
<evidence type="ECO:0000256" key="1">
    <source>
        <dbReference type="SAM" id="MobiDB-lite"/>
    </source>
</evidence>
<feature type="region of interest" description="Disordered" evidence="1">
    <location>
        <begin position="1"/>
        <end position="31"/>
    </location>
</feature>
<dbReference type="Proteomes" id="UP000214365">
    <property type="component" value="Unassembled WGS sequence"/>
</dbReference>
<accession>A0A1Q5Q697</accession>